<feature type="transmembrane region" description="Helical" evidence="33">
    <location>
        <begin position="1187"/>
        <end position="1210"/>
    </location>
</feature>
<name>A0A9J7YEE3_CYPCA</name>
<dbReference type="Gene3D" id="6.10.250.2500">
    <property type="match status" value="1"/>
</dbReference>
<evidence type="ECO:0000256" key="13">
    <source>
        <dbReference type="ARBA" id="ARBA00022860"/>
    </source>
</evidence>
<dbReference type="GO" id="GO:0046872">
    <property type="term" value="F:metal ion binding"/>
    <property type="evidence" value="ECO:0007669"/>
    <property type="project" value="UniProtKB-KW"/>
</dbReference>
<dbReference type="FunFam" id="1.10.287.70:FF:000021">
    <property type="entry name" value="Voltage-dependent L-type calcium channel subunit alpha"/>
    <property type="match status" value="1"/>
</dbReference>
<feature type="transmembrane region" description="Helical" evidence="33">
    <location>
        <begin position="662"/>
        <end position="689"/>
    </location>
</feature>
<evidence type="ECO:0000256" key="22">
    <source>
        <dbReference type="ARBA" id="ARBA00023273"/>
    </source>
</evidence>
<feature type="transmembrane region" description="Helical" evidence="33">
    <location>
        <begin position="500"/>
        <end position="523"/>
    </location>
</feature>
<evidence type="ECO:0000256" key="30">
    <source>
        <dbReference type="PIRSR" id="PIRSR602077-3"/>
    </source>
</evidence>
<feature type="domain" description="Voltage-dependent calcium channel alpha-1 subunit IQ" evidence="34">
    <location>
        <begin position="1536"/>
        <end position="1570"/>
    </location>
</feature>
<keyword evidence="4" id="KW-0813">Transport</keyword>
<keyword evidence="6" id="KW-0597">Phosphoprotein</keyword>
<comment type="function">
    <text evidence="28">Pore-forming, alpha-1C subunit of the voltage-gated calcium channel that gives rise to L-type calcium currents. Mediates influx of calcium ions into the cytoplasm, and thereby triggers calcium release from the sarcoplasm. Plays an important role in excitation-contraction coupling in the heart. Required for normal heart development and normal regulation of heart rhythm. Required for normal contraction of smooth muscle cells in blood vessels and in the intestine. Essential for normal blood pressure regulation via its role in the contraction of arterial smooth muscle cells. Long-lasting (L-type) calcium channels belong to the 'high-voltage activated' (HVA) group.</text>
</comment>
<dbReference type="PANTHER" id="PTHR45628">
    <property type="entry name" value="VOLTAGE-DEPENDENT CALCIUM CHANNEL TYPE A SUBUNIT ALPHA-1"/>
    <property type="match status" value="1"/>
</dbReference>
<evidence type="ECO:0000256" key="15">
    <source>
        <dbReference type="ARBA" id="ARBA00022989"/>
    </source>
</evidence>
<dbReference type="SUPFAM" id="SSF81324">
    <property type="entry name" value="Voltage-gated potassium channels"/>
    <property type="match status" value="4"/>
</dbReference>
<evidence type="ECO:0000256" key="32">
    <source>
        <dbReference type="SAM" id="MobiDB-lite"/>
    </source>
</evidence>
<dbReference type="Pfam" id="PF16885">
    <property type="entry name" value="CAC1F_C"/>
    <property type="match status" value="1"/>
</dbReference>
<evidence type="ECO:0000256" key="3">
    <source>
        <dbReference type="ARBA" id="ARBA00004484"/>
    </source>
</evidence>
<dbReference type="InterPro" id="IPR031649">
    <property type="entry name" value="GPHH_dom"/>
</dbReference>
<proteinExistence type="inferred from homology"/>
<evidence type="ECO:0000256" key="16">
    <source>
        <dbReference type="ARBA" id="ARBA00023018"/>
    </source>
</evidence>
<feature type="transmembrane region" description="Helical" evidence="33">
    <location>
        <begin position="592"/>
        <end position="611"/>
    </location>
</feature>
<dbReference type="Pfam" id="PF08763">
    <property type="entry name" value="Ca_chan_IQ"/>
    <property type="match status" value="1"/>
</dbReference>
<feature type="binding site" evidence="29">
    <location>
        <position position="1052"/>
    </location>
    <ligand>
        <name>Ca(2+)</name>
        <dbReference type="ChEBI" id="CHEBI:29108"/>
    </ligand>
</feature>
<dbReference type="FunFam" id="1.10.287.70:FF:000007">
    <property type="entry name" value="Voltage-dependent L-type calcium channel subunit alpha"/>
    <property type="match status" value="1"/>
</dbReference>
<evidence type="ECO:0000256" key="14">
    <source>
        <dbReference type="ARBA" id="ARBA00022882"/>
    </source>
</evidence>
<feature type="transmembrane region" description="Helical" evidence="33">
    <location>
        <begin position="287"/>
        <end position="308"/>
    </location>
</feature>
<feature type="transmembrane region" description="Helical" evidence="33">
    <location>
        <begin position="63"/>
        <end position="80"/>
    </location>
</feature>
<feature type="transmembrane region" description="Helical" evidence="33">
    <location>
        <begin position="1081"/>
        <end position="1106"/>
    </location>
</feature>
<dbReference type="InterPro" id="IPR005821">
    <property type="entry name" value="Ion_trans_dom"/>
</dbReference>
<accession>A0A9J7YEE3</accession>
<evidence type="ECO:0000256" key="12">
    <source>
        <dbReference type="ARBA" id="ARBA00022837"/>
    </source>
</evidence>
<dbReference type="InterPro" id="IPR002077">
    <property type="entry name" value="VDCCAlpha1"/>
</dbReference>
<keyword evidence="5" id="KW-1003">Cell membrane</keyword>
<evidence type="ECO:0000256" key="1">
    <source>
        <dbReference type="ARBA" id="ARBA00004279"/>
    </source>
</evidence>
<feature type="transmembrane region" description="Helical" evidence="33">
    <location>
        <begin position="1378"/>
        <end position="1402"/>
    </location>
</feature>
<keyword evidence="9 33" id="KW-0812">Transmembrane</keyword>
<dbReference type="GeneTree" id="ENSGT00940000156127"/>
<evidence type="ECO:0000256" key="27">
    <source>
        <dbReference type="ARBA" id="ARBA00036634"/>
    </source>
</evidence>
<keyword evidence="18 33" id="KW-0472">Membrane</keyword>
<feature type="transmembrane region" description="Helical" evidence="33">
    <location>
        <begin position="203"/>
        <end position="225"/>
    </location>
</feature>
<evidence type="ECO:0000256" key="33">
    <source>
        <dbReference type="SAM" id="Phobius"/>
    </source>
</evidence>
<feature type="compositionally biased region" description="Polar residues" evidence="32">
    <location>
        <begin position="404"/>
        <end position="416"/>
    </location>
</feature>
<evidence type="ECO:0000256" key="20">
    <source>
        <dbReference type="ARBA" id="ARBA00023180"/>
    </source>
</evidence>
<feature type="transmembrane region" description="Helical" evidence="33">
    <location>
        <begin position="100"/>
        <end position="119"/>
    </location>
</feature>
<dbReference type="PRINTS" id="PR00167">
    <property type="entry name" value="CACHANNEL"/>
</dbReference>
<dbReference type="GO" id="GO:0005891">
    <property type="term" value="C:voltage-gated calcium channel complex"/>
    <property type="evidence" value="ECO:0007669"/>
    <property type="project" value="InterPro"/>
</dbReference>
<feature type="binding site" evidence="29">
    <location>
        <position position="301"/>
    </location>
    <ligand>
        <name>Ca(2+)</name>
        <dbReference type="ChEBI" id="CHEBI:29108"/>
    </ligand>
</feature>
<dbReference type="Pfam" id="PF16905">
    <property type="entry name" value="GPHH"/>
    <property type="match status" value="1"/>
</dbReference>
<dbReference type="InterPro" id="IPR050599">
    <property type="entry name" value="VDCC_alpha-1_subunit"/>
</dbReference>
<evidence type="ECO:0000256" key="23">
    <source>
        <dbReference type="ARBA" id="ARBA00023303"/>
    </source>
</evidence>
<feature type="transmembrane region" description="Helical" evidence="33">
    <location>
        <begin position="320"/>
        <end position="342"/>
    </location>
</feature>
<feature type="region of interest" description="Disordered" evidence="32">
    <location>
        <begin position="1"/>
        <end position="32"/>
    </location>
</feature>
<dbReference type="Gene3D" id="1.10.287.70">
    <property type="match status" value="4"/>
</dbReference>
<keyword evidence="14 31" id="KW-0851">Voltage-gated channel</keyword>
<feature type="transmembrane region" description="Helical" evidence="33">
    <location>
        <begin position="1157"/>
        <end position="1175"/>
    </location>
</feature>
<keyword evidence="7 31" id="KW-0109">Calcium transport</keyword>
<feature type="transmembrane region" description="Helical" evidence="33">
    <location>
        <begin position="834"/>
        <end position="855"/>
    </location>
</feature>
<protein>
    <recommendedName>
        <fullName evidence="31">Voltage-dependent L-type calcium channel subunit alpha</fullName>
    </recommendedName>
</protein>
<evidence type="ECO:0000256" key="5">
    <source>
        <dbReference type="ARBA" id="ARBA00022475"/>
    </source>
</evidence>
<dbReference type="PANTHER" id="PTHR45628:SF10">
    <property type="entry name" value="VOLTAGE-DEPENDENT L-TYPE CALCIUM CHANNEL SUBUNIT ALPHA-1C"/>
    <property type="match status" value="1"/>
</dbReference>
<feature type="binding site" evidence="29">
    <location>
        <position position="642"/>
    </location>
    <ligand>
        <name>Ca(2+)</name>
        <dbReference type="ChEBI" id="CHEBI:29108"/>
    </ligand>
</feature>
<dbReference type="GO" id="GO:0098839">
    <property type="term" value="C:postsynaptic density membrane"/>
    <property type="evidence" value="ECO:0007669"/>
    <property type="project" value="UniProtKB-SubCell"/>
</dbReference>
<dbReference type="FunFam" id="1.20.120.350:FF:000001">
    <property type="entry name" value="Voltage-dependent L-type calcium channel subunit alpha"/>
    <property type="match status" value="1"/>
</dbReference>
<dbReference type="Pfam" id="PF00520">
    <property type="entry name" value="Ion_trans"/>
    <property type="match status" value="4"/>
</dbReference>
<dbReference type="Ensembl" id="ENSCCRT00000193471.1">
    <property type="protein sequence ID" value="ENSCCRP00000118287.1"/>
    <property type="gene ID" value="ENSCCRG00000021334.2"/>
</dbReference>
<keyword evidence="23" id="KW-0407">Ion channel</keyword>
<keyword evidence="20 30" id="KW-0325">Glycoprotein</keyword>
<dbReference type="GO" id="GO:0042391">
    <property type="term" value="P:regulation of membrane potential"/>
    <property type="evidence" value="ECO:0007669"/>
    <property type="project" value="UniProtKB-ARBA"/>
</dbReference>
<dbReference type="GO" id="GO:0098703">
    <property type="term" value="P:calcium ion import across plasma membrane"/>
    <property type="evidence" value="ECO:0007669"/>
    <property type="project" value="TreeGrafter"/>
</dbReference>
<dbReference type="GO" id="GO:0008016">
    <property type="term" value="P:regulation of heart contraction"/>
    <property type="evidence" value="ECO:0007669"/>
    <property type="project" value="UniProtKB-ARBA"/>
</dbReference>
<evidence type="ECO:0000313" key="36">
    <source>
        <dbReference type="Proteomes" id="UP001108240"/>
    </source>
</evidence>
<keyword evidence="10 29" id="KW-0479">Metal-binding</keyword>
<dbReference type="Gene3D" id="1.20.120.350">
    <property type="entry name" value="Voltage-gated potassium channels. Chain C"/>
    <property type="match status" value="4"/>
</dbReference>
<feature type="compositionally biased region" description="Low complexity" evidence="32">
    <location>
        <begin position="1682"/>
        <end position="1700"/>
    </location>
</feature>
<keyword evidence="8 31" id="KW-0107">Calcium channel</keyword>
<dbReference type="GO" id="GO:0007154">
    <property type="term" value="P:cell communication"/>
    <property type="evidence" value="ECO:0007669"/>
    <property type="project" value="UniProtKB-ARBA"/>
</dbReference>
<comment type="catalytic activity">
    <reaction evidence="27">
        <text>Ca(2+)(in) = Ca(2+)(out)</text>
        <dbReference type="Rhea" id="RHEA:29671"/>
        <dbReference type="ChEBI" id="CHEBI:29108"/>
    </reaction>
</comment>
<evidence type="ECO:0000256" key="28">
    <source>
        <dbReference type="ARBA" id="ARBA00045450"/>
    </source>
</evidence>
<comment type="function">
    <text evidence="31">Voltage-sensitive calcium channels (VSCC) mediate the entry of calcium ions into excitable cells and are also involved in a variety of calcium-dependent processes, including muscle contraction, hormone or neurotransmitter release, gene expression, cell motility, cell division and cell death.</text>
</comment>
<feature type="transmembrane region" description="Helical" evidence="33">
    <location>
        <begin position="954"/>
        <end position="983"/>
    </location>
</feature>
<dbReference type="GO" id="GO:0008331">
    <property type="term" value="F:high voltage-gated calcium channel activity"/>
    <property type="evidence" value="ECO:0007669"/>
    <property type="project" value="TreeGrafter"/>
</dbReference>
<reference evidence="35" key="1">
    <citation type="submission" date="2025-08" db="UniProtKB">
        <authorList>
            <consortium name="Ensembl"/>
        </authorList>
    </citation>
    <scope>IDENTIFICATION</scope>
</reference>
<feature type="compositionally biased region" description="Basic and acidic residues" evidence="32">
    <location>
        <begin position="719"/>
        <end position="742"/>
    </location>
</feature>
<dbReference type="InterPro" id="IPR014873">
    <property type="entry name" value="VDCC_a1su_IQ"/>
</dbReference>
<evidence type="ECO:0000256" key="9">
    <source>
        <dbReference type="ARBA" id="ARBA00022692"/>
    </source>
</evidence>
<keyword evidence="15 33" id="KW-1133">Transmembrane helix</keyword>
<evidence type="ECO:0000256" key="4">
    <source>
        <dbReference type="ARBA" id="ARBA00022448"/>
    </source>
</evidence>
<dbReference type="FunFam" id="1.10.238.10:FF:000063">
    <property type="entry name" value="Voltage-dependent N-type calcium channel subunit alpha"/>
    <property type="match status" value="1"/>
</dbReference>
<dbReference type="InterPro" id="IPR005451">
    <property type="entry name" value="VDCC_L_a1csu"/>
</dbReference>
<dbReference type="PRINTS" id="PR01630">
    <property type="entry name" value="LVDCCALPHA1"/>
</dbReference>
<dbReference type="GO" id="GO:0043204">
    <property type="term" value="C:perikaryon"/>
    <property type="evidence" value="ECO:0007669"/>
    <property type="project" value="UniProtKB-SubCell"/>
</dbReference>
<dbReference type="InterPro" id="IPR031688">
    <property type="entry name" value="CAC1F_C"/>
</dbReference>
<evidence type="ECO:0000256" key="10">
    <source>
        <dbReference type="ARBA" id="ARBA00022723"/>
    </source>
</evidence>
<keyword evidence="19" id="KW-1015">Disulfide bond</keyword>
<evidence type="ECO:0000256" key="6">
    <source>
        <dbReference type="ARBA" id="ARBA00022553"/>
    </source>
</evidence>
<dbReference type="PRINTS" id="PR01635">
    <property type="entry name" value="LVDCCALPHA1C"/>
</dbReference>
<dbReference type="GO" id="GO:0030315">
    <property type="term" value="C:T-tubule"/>
    <property type="evidence" value="ECO:0007669"/>
    <property type="project" value="UniProtKB-SubCell"/>
</dbReference>
<evidence type="ECO:0000256" key="18">
    <source>
        <dbReference type="ARBA" id="ARBA00023136"/>
    </source>
</evidence>
<feature type="region of interest" description="Disordered" evidence="32">
    <location>
        <begin position="385"/>
        <end position="420"/>
    </location>
</feature>
<keyword evidence="17" id="KW-0406">Ion transport</keyword>
<dbReference type="Gene3D" id="6.10.250.2180">
    <property type="match status" value="1"/>
</dbReference>
<evidence type="ECO:0000256" key="17">
    <source>
        <dbReference type="ARBA" id="ARBA00023065"/>
    </source>
</evidence>
<dbReference type="FunFam" id="1.20.120.350:FF:000006">
    <property type="entry name" value="Voltage-dependent L-type calcium channel subunit alpha"/>
    <property type="match status" value="1"/>
</dbReference>
<evidence type="ECO:0000256" key="11">
    <source>
        <dbReference type="ARBA" id="ARBA00022737"/>
    </source>
</evidence>
<dbReference type="FunFam" id="1.20.120.350:FF:000020">
    <property type="entry name" value="Voltage-dependent L-type calcium channel subunit alpha"/>
    <property type="match status" value="1"/>
</dbReference>
<reference evidence="35" key="2">
    <citation type="submission" date="2025-09" db="UniProtKB">
        <authorList>
            <consortium name="Ensembl"/>
        </authorList>
    </citation>
    <scope>IDENTIFICATION</scope>
</reference>
<dbReference type="GO" id="GO:0030425">
    <property type="term" value="C:dendrite"/>
    <property type="evidence" value="ECO:0007669"/>
    <property type="project" value="UniProtKB-SubCell"/>
</dbReference>
<keyword evidence="13" id="KW-0112">Calmodulin-binding</keyword>
<dbReference type="InterPro" id="IPR005446">
    <property type="entry name" value="VDCC_L_a1su"/>
</dbReference>
<keyword evidence="21" id="KW-0628">Postsynaptic cell membrane</keyword>
<dbReference type="SMART" id="SM01062">
    <property type="entry name" value="Ca_chan_IQ"/>
    <property type="match status" value="1"/>
</dbReference>
<feature type="glycosylation site" description="N-linked (GlcNAc...) asparagine" evidence="30">
    <location>
        <position position="266"/>
    </location>
</feature>
<feature type="region of interest" description="Disordered" evidence="32">
    <location>
        <begin position="1653"/>
        <end position="1721"/>
    </location>
</feature>
<evidence type="ECO:0000256" key="21">
    <source>
        <dbReference type="ARBA" id="ARBA00023257"/>
    </source>
</evidence>
<keyword evidence="12 29" id="KW-0106">Calcium</keyword>
<feature type="compositionally biased region" description="Polar residues" evidence="32">
    <location>
        <begin position="1"/>
        <end position="14"/>
    </location>
</feature>
<feature type="transmembrane region" description="Helical" evidence="33">
    <location>
        <begin position="875"/>
        <end position="896"/>
    </location>
</feature>
<dbReference type="Proteomes" id="UP001108240">
    <property type="component" value="Unplaced"/>
</dbReference>
<keyword evidence="11" id="KW-0677">Repeat</keyword>
<evidence type="ECO:0000256" key="7">
    <source>
        <dbReference type="ARBA" id="ARBA00022568"/>
    </source>
</evidence>
<comment type="subcellular location">
    <subcellularLocation>
        <location evidence="24">Cell membrane</location>
        <location evidence="24">Sarcolemma</location>
        <location evidence="24">T-tubule</location>
    </subcellularLocation>
    <subcellularLocation>
        <location evidence="2">Cell membrane</location>
        <location evidence="2">Sarcolemma</location>
        <topology evidence="2">Multi-pass membrane protein</topology>
    </subcellularLocation>
    <subcellularLocation>
        <location evidence="1">Cell projection</location>
        <location evidence="1">Dendrite</location>
    </subcellularLocation>
    <subcellularLocation>
        <location evidence="31">Membrane</location>
        <topology evidence="31">Multi-pass membrane protein</topology>
    </subcellularLocation>
    <subcellularLocation>
        <location evidence="3">Perikaryon</location>
    </subcellularLocation>
    <subcellularLocation>
        <location evidence="26">Postsynaptic density membrane</location>
    </subcellularLocation>
</comment>
<organism evidence="35 36">
    <name type="scientific">Cyprinus carpio carpio</name>
    <dbReference type="NCBI Taxonomy" id="630221"/>
    <lineage>
        <taxon>Eukaryota</taxon>
        <taxon>Metazoa</taxon>
        <taxon>Chordata</taxon>
        <taxon>Craniata</taxon>
        <taxon>Vertebrata</taxon>
        <taxon>Euteleostomi</taxon>
        <taxon>Actinopterygii</taxon>
        <taxon>Neopterygii</taxon>
        <taxon>Teleostei</taxon>
        <taxon>Ostariophysi</taxon>
        <taxon>Cypriniformes</taxon>
        <taxon>Cyprinidae</taxon>
        <taxon>Cyprininae</taxon>
        <taxon>Cyprinus</taxon>
    </lineage>
</organism>
<feature type="transmembrane region" description="Helical" evidence="33">
    <location>
        <begin position="131"/>
        <end position="147"/>
    </location>
</feature>
<feature type="region of interest" description="Disordered" evidence="32">
    <location>
        <begin position="1884"/>
        <end position="1903"/>
    </location>
</feature>
<feature type="region of interest" description="Disordered" evidence="32">
    <location>
        <begin position="700"/>
        <end position="798"/>
    </location>
</feature>
<dbReference type="FunFam" id="1.20.120.350:FF:000010">
    <property type="entry name" value="Voltage-dependent L-type calcium channel subunit alpha"/>
    <property type="match status" value="1"/>
</dbReference>
<feature type="compositionally biased region" description="Acidic residues" evidence="32">
    <location>
        <begin position="385"/>
        <end position="395"/>
    </location>
</feature>
<feature type="transmembrane region" description="Helical" evidence="33">
    <location>
        <begin position="1289"/>
        <end position="1311"/>
    </location>
</feature>
<keyword evidence="22" id="KW-0966">Cell projection</keyword>
<evidence type="ECO:0000256" key="29">
    <source>
        <dbReference type="PIRSR" id="PIRSR602077-1"/>
    </source>
</evidence>
<feature type="compositionally biased region" description="Basic residues" evidence="32">
    <location>
        <begin position="15"/>
        <end position="26"/>
    </location>
</feature>
<evidence type="ECO:0000313" key="35">
    <source>
        <dbReference type="Ensembl" id="ENSCCRP00000118287.1"/>
    </source>
</evidence>
<dbReference type="InterPro" id="IPR027359">
    <property type="entry name" value="Volt_channel_dom_sf"/>
</dbReference>
<feature type="compositionally biased region" description="Polar residues" evidence="32">
    <location>
        <begin position="746"/>
        <end position="756"/>
    </location>
</feature>
<evidence type="ECO:0000256" key="8">
    <source>
        <dbReference type="ARBA" id="ARBA00022673"/>
    </source>
</evidence>
<feature type="transmembrane region" description="Helical" evidence="33">
    <location>
        <begin position="463"/>
        <end position="480"/>
    </location>
</feature>
<dbReference type="GO" id="GO:0005516">
    <property type="term" value="F:calmodulin binding"/>
    <property type="evidence" value="ECO:0007669"/>
    <property type="project" value="UniProtKB-KW"/>
</dbReference>
<evidence type="ECO:0000259" key="34">
    <source>
        <dbReference type="SMART" id="SM01062"/>
    </source>
</evidence>
<evidence type="ECO:0000256" key="2">
    <source>
        <dbReference type="ARBA" id="ARBA00004415"/>
    </source>
</evidence>
<sequence length="2089" mass="235489">MGTTGAPISTASSTQRKRQHYTKPKKQASTASTRPPRALLCLTLKNPIRRACISIVEWKPFEIIILMTIFANCVALAVYIPFPEDDSNATNSNLERVEYLFLIIFTVEAFLKVIAYGLLCHPNAYLRNGWNLLDFIIVVVGLFSAILEQATKGDGGTSMGGKAAGFDVKALRAFRVLRPLRLVSGVPSLQVVLNSIIKAMVPLLHIALLVLFVIIIYAIIGLELFMGKMHRTCFFSKDGNKSPISEEKPAPCAPNYAHGRHCTPANVTQCLMGWAGPNDGITNFDNFAFAMLTVFQCITMEGWTDVLYWMQDAMGYELPWVYFVSLVIFGSFFVLNLVLGVLSGEFSKEREKAKARGDFQKLREKQQLEEDLKGYLDWITQAEDIDPENDDEGLDDDKPRNLSMPASENESVNTDNAPAGDMEGETCCTRMANRISKSKFSRYSRRWNRLCRRTCRAAVKSNVFYWLVIFLVFLNTLTIASEHHQQPEWLTNVQEIANKVLLALFTGEMLLKMYSLGLQAYFVSLFNRFDSFVVCGGILETILVEIKIMSPLGISVLRCVRLLRIFKITRYWNSLSNLVASLLNSVRSIASLLLLLFLFIIIFSLLGMQLFGGKFNFDETRRSTFDNFPQSLLTVFQILTGEDWNSVMYDGIMAYGGPSFPGMLVCIYFIILFICGNYILLNVFLAIAVDNLADAESLTSAQKEEEEEKERKKLARTVSPEKRQDSEKPPLEEEKKEEKIELKSITSDGETPTATKINIDEYTGEENEEKNPYPVNDFPAGEEDDEEPEMPVGPRPRPLSDIQLKEKAVPMPEAKAFFIFSPTNKFRVLCHKIVNHNIFTNLILFFILLSSISLAAEDPVNNDSFRNQILGYADYVFTGIFTIEIILKMTAYGAFLHKGSFCRNYFNILDLVVVSVSLISSGIQSSAINVVKILRVLRVLRPLRAINRAKGLKHVVQCVFVAIRTIGNIVIVTTLLQFMFACIGVQLFKGKFFYCTDTSKQTQAECRGSYILYKDGNVGKPEKAQRSWENSDFNFDNVLQGMMALFAVSTFEGWPGLLYRAIDSHTEDVGPIYNYRVIISIFFIIYIIIIAFFMMNIFVGFVIVTFQEQGEQEYKNCELDKNQRQCVEYALKARPLRRYIPKNPYQYKVWYVVNSTYFEYLMFTLILLNTICLAMQHHGQSQSFSKAMNILNMLFTGLFTVEMILKLIAFKPRGYFSDPWNVFDFLIVIGSIIDVILSEINGLQNTEDNARISITFFRLFRVMRLVKLLSRGEGIRTLLWTFIKSFQALPYVALLIVMLFFIYAVIGMQMFGKIALRDQSQINRNNNFQTFPQAVLLLFRCATGEAWQEIMLACSPNRPCEKGSEVGHSSEVCGSHFAIIYFVSFYMLCAFLIINLFVAVIMDNFDYLTRDWSILGPHHLDEFKRIWAEYDPEAKGRIKHLDVVTLLRRIQPPLGFGKLCPHRVACKRLVSMNMPLNSDGTVMFNATLFALVRTALRIKTEGNLEQANEELRAIVKKIWKRTSMKLLDQVVPPAGDDEVTVGKFYATFLIQEYFRKFKKRKEQGLVAKIAPKTALSLQAGLRTLHDMGPEIRRAISGDLTVEEELERAMKETVCAASEDDIFRRSGGLFGNHVNYYHQSDGHASFPQSFTTQRPLHISKSGSPGEAESPSHQKLVDSTFTPSSYSSSGSNANINNANNTAIGHRYPKPTVSTVDGHTGPPLTTVPLPRPTWCFPNKRSCFYDTFMRSDSSDSRLPIIRREEASTDETYDETFLDERDQTMLSMDMLEFQDEESKQLAPMEEADVGEERKPWQSPRRRAFLCPTALGRRSSFHLECLRKHNRPDVSQKTALPLHLVHHQALAVAGLSPLLRRSHSPTLFTRLCSTPPASPSGRGGGGPCYQPVPSLRLEGSGSYEKLNSSMPSVNCSSWYSDSNGNHSRSVQRTQRPVSLIVPPVTRRDSTSLSHGSAGSLVEAVLISEGLGRYAQDPSFIQVAKQELADACDMTMEEMENAADNILNANAPPNANGNLLPFIQCRDTGSQESRCSHVLGLSTATGSDELLGAELERSEGAGQRNSTLMEDEDMECVTSL</sequence>
<keyword evidence="16" id="KW-0770">Synapse</keyword>
<evidence type="ECO:0000256" key="31">
    <source>
        <dbReference type="RuleBase" id="RU003808"/>
    </source>
</evidence>
<comment type="similarity">
    <text evidence="25">Belongs to the calcium channel alpha-1 subunit (TC 1.A.1.11) family. CACNA1C subfamily.</text>
</comment>
<dbReference type="GO" id="GO:0023052">
    <property type="term" value="P:signaling"/>
    <property type="evidence" value="ECO:0007669"/>
    <property type="project" value="UniProtKB-ARBA"/>
</dbReference>
<feature type="compositionally biased region" description="Acidic residues" evidence="32">
    <location>
        <begin position="780"/>
        <end position="789"/>
    </location>
</feature>
<evidence type="ECO:0000256" key="25">
    <source>
        <dbReference type="ARBA" id="ARBA00024028"/>
    </source>
</evidence>
<evidence type="ECO:0000256" key="24">
    <source>
        <dbReference type="ARBA" id="ARBA00024012"/>
    </source>
</evidence>
<evidence type="ECO:0000256" key="26">
    <source>
        <dbReference type="ARBA" id="ARBA00034112"/>
    </source>
</evidence>
<evidence type="ECO:0000256" key="19">
    <source>
        <dbReference type="ARBA" id="ARBA00023157"/>
    </source>
</evidence>
<keyword evidence="36" id="KW-1185">Reference proteome</keyword>
<dbReference type="FunFam" id="1.10.287.70:FF:000009">
    <property type="entry name" value="Voltage-dependent L-type calcium channel subunit alpha"/>
    <property type="match status" value="1"/>
</dbReference>